<keyword evidence="6" id="KW-0325">Glycoprotein</keyword>
<evidence type="ECO:0000256" key="3">
    <source>
        <dbReference type="ARBA" id="ARBA00022801"/>
    </source>
</evidence>
<evidence type="ECO:0000313" key="12">
    <source>
        <dbReference type="Proteomes" id="UP000828390"/>
    </source>
</evidence>
<dbReference type="AlphaFoldDB" id="A0A9D4NG36"/>
<proteinExistence type="inferred from homology"/>
<name>A0A9D4NG36_DREPO</name>
<gene>
    <name evidence="11" type="ORF">DPMN_017237</name>
</gene>
<evidence type="ECO:0000256" key="1">
    <source>
        <dbReference type="ARBA" id="ARBA00010701"/>
    </source>
</evidence>
<evidence type="ECO:0000256" key="2">
    <source>
        <dbReference type="ARBA" id="ARBA00022729"/>
    </source>
</evidence>
<organism evidence="11 12">
    <name type="scientific">Dreissena polymorpha</name>
    <name type="common">Zebra mussel</name>
    <name type="synonym">Mytilus polymorpha</name>
    <dbReference type="NCBI Taxonomy" id="45954"/>
    <lineage>
        <taxon>Eukaryota</taxon>
        <taxon>Metazoa</taxon>
        <taxon>Spiralia</taxon>
        <taxon>Lophotrochozoa</taxon>
        <taxon>Mollusca</taxon>
        <taxon>Bivalvia</taxon>
        <taxon>Autobranchia</taxon>
        <taxon>Heteroconchia</taxon>
        <taxon>Euheterodonta</taxon>
        <taxon>Imparidentia</taxon>
        <taxon>Neoheterodontei</taxon>
        <taxon>Myida</taxon>
        <taxon>Dreissenoidea</taxon>
        <taxon>Dreissenidae</taxon>
        <taxon>Dreissena</taxon>
    </lineage>
</organism>
<reference evidence="11" key="2">
    <citation type="submission" date="2020-11" db="EMBL/GenBank/DDBJ databases">
        <authorList>
            <person name="McCartney M.A."/>
            <person name="Auch B."/>
            <person name="Kono T."/>
            <person name="Mallez S."/>
            <person name="Becker A."/>
            <person name="Gohl D.M."/>
            <person name="Silverstein K.A.T."/>
            <person name="Koren S."/>
            <person name="Bechman K.B."/>
            <person name="Herman A."/>
            <person name="Abrahante J.E."/>
            <person name="Garbe J."/>
        </authorList>
    </citation>
    <scope>NUCLEOTIDE SEQUENCE</scope>
    <source>
        <strain evidence="11">Duluth1</strain>
        <tissue evidence="11">Whole animal</tissue>
    </source>
</reference>
<evidence type="ECO:0000256" key="9">
    <source>
        <dbReference type="SAM" id="SignalP"/>
    </source>
</evidence>
<accession>A0A9D4NG36</accession>
<keyword evidence="5" id="KW-0443">Lipid metabolism</keyword>
<dbReference type="OrthoDB" id="9974421at2759"/>
<feature type="active site" description="Charge relay system" evidence="8">
    <location>
        <position position="350"/>
    </location>
</feature>
<feature type="signal peptide" evidence="9">
    <location>
        <begin position="1"/>
        <end position="21"/>
    </location>
</feature>
<dbReference type="InterPro" id="IPR006693">
    <property type="entry name" value="AB_hydrolase_lipase"/>
</dbReference>
<keyword evidence="3 7" id="KW-0378">Hydrolase</keyword>
<dbReference type="GO" id="GO:0016788">
    <property type="term" value="F:hydrolase activity, acting on ester bonds"/>
    <property type="evidence" value="ECO:0007669"/>
    <property type="project" value="InterPro"/>
</dbReference>
<dbReference type="Proteomes" id="UP000828390">
    <property type="component" value="Unassembled WGS sequence"/>
</dbReference>
<dbReference type="InterPro" id="IPR029058">
    <property type="entry name" value="AB_hydrolase_fold"/>
</dbReference>
<protein>
    <recommendedName>
        <fullName evidence="7">Lipase</fullName>
    </recommendedName>
</protein>
<evidence type="ECO:0000313" key="11">
    <source>
        <dbReference type="EMBL" id="KAH3893094.1"/>
    </source>
</evidence>
<evidence type="ECO:0000256" key="7">
    <source>
        <dbReference type="PIRNR" id="PIRNR000862"/>
    </source>
</evidence>
<evidence type="ECO:0000259" key="10">
    <source>
        <dbReference type="Pfam" id="PF04083"/>
    </source>
</evidence>
<evidence type="ECO:0000256" key="5">
    <source>
        <dbReference type="ARBA" id="ARBA00023098"/>
    </source>
</evidence>
<evidence type="ECO:0000256" key="4">
    <source>
        <dbReference type="ARBA" id="ARBA00022963"/>
    </source>
</evidence>
<keyword evidence="4 7" id="KW-0442">Lipid degradation</keyword>
<reference evidence="11" key="1">
    <citation type="journal article" date="2019" name="bioRxiv">
        <title>The Genome of the Zebra Mussel, Dreissena polymorpha: A Resource for Invasive Species Research.</title>
        <authorList>
            <person name="McCartney M.A."/>
            <person name="Auch B."/>
            <person name="Kono T."/>
            <person name="Mallez S."/>
            <person name="Zhang Y."/>
            <person name="Obille A."/>
            <person name="Becker A."/>
            <person name="Abrahante J.E."/>
            <person name="Garbe J."/>
            <person name="Badalamenti J.P."/>
            <person name="Herman A."/>
            <person name="Mangelson H."/>
            <person name="Liachko I."/>
            <person name="Sullivan S."/>
            <person name="Sone E.D."/>
            <person name="Koren S."/>
            <person name="Silverstein K.A.T."/>
            <person name="Beckman K.B."/>
            <person name="Gohl D.M."/>
        </authorList>
    </citation>
    <scope>NUCLEOTIDE SEQUENCE</scope>
    <source>
        <strain evidence="11">Duluth1</strain>
        <tissue evidence="11">Whole animal</tissue>
    </source>
</reference>
<dbReference type="InterPro" id="IPR025483">
    <property type="entry name" value="Lipase_euk"/>
</dbReference>
<keyword evidence="12" id="KW-1185">Reference proteome</keyword>
<dbReference type="GO" id="GO:0016042">
    <property type="term" value="P:lipid catabolic process"/>
    <property type="evidence" value="ECO:0007669"/>
    <property type="project" value="UniProtKB-KW"/>
</dbReference>
<dbReference type="SUPFAM" id="SSF53474">
    <property type="entry name" value="alpha/beta-Hydrolases"/>
    <property type="match status" value="1"/>
</dbReference>
<comment type="similarity">
    <text evidence="1 7">Belongs to the AB hydrolase superfamily. Lipase family.</text>
</comment>
<comment type="caution">
    <text evidence="11">The sequence shown here is derived from an EMBL/GenBank/DDBJ whole genome shotgun (WGS) entry which is preliminary data.</text>
</comment>
<dbReference type="Gene3D" id="3.40.50.1820">
    <property type="entry name" value="alpha/beta hydrolase"/>
    <property type="match status" value="1"/>
</dbReference>
<sequence length="404" mass="45011">MRGTLLLLLFAATFLHHQVAGFFFPKRQTGPVDPDEKYNTSGLIASKGYPVKEYDVVTSDGYILTVQRIPGGRADKPSKAVRPVVLLWHGLLSISSCWVNNFANDSLGFMLADAGFDVWLGNSRGNTYGRRHKTLNTTDKAFWQFSWDQMAQQDLPAAIDRILAITGASSLFYGGHSQGGAIMYALMSHDPSYATKVKLFVALAPAVYVNTMTSPIKYLAPFSKGLGPIGELLTHGELLPHSEVYDYLATYVCNQAIIPELFCENLLFVVSGFDVEQMNISRVPVYMGTHPAGTSIQNLLHFAQMVENPNFQMYDYGPAENMKIYHQKTPPVYDMSKIKVPIAIYHGTNDWLVGPTDVTRLIAATPTLVSKKLISGWEHLDFIWALDAPQQCYYDVITSFKKML</sequence>
<feature type="chain" id="PRO_5038998337" description="Lipase" evidence="9">
    <location>
        <begin position="22"/>
        <end position="404"/>
    </location>
</feature>
<evidence type="ECO:0000256" key="6">
    <source>
        <dbReference type="ARBA" id="ARBA00023180"/>
    </source>
</evidence>
<dbReference type="PANTHER" id="PTHR11005">
    <property type="entry name" value="LYSOSOMAL ACID LIPASE-RELATED"/>
    <property type="match status" value="1"/>
</dbReference>
<evidence type="ECO:0000256" key="8">
    <source>
        <dbReference type="PIRSR" id="PIRSR000862-1"/>
    </source>
</evidence>
<dbReference type="Pfam" id="PF04083">
    <property type="entry name" value="Abhydro_lipase"/>
    <property type="match status" value="1"/>
</dbReference>
<dbReference type="PIRSF" id="PIRSF000862">
    <property type="entry name" value="Steryl_ester_lip"/>
    <property type="match status" value="1"/>
</dbReference>
<feature type="active site" description="Nucleophile" evidence="8">
    <location>
        <position position="177"/>
    </location>
</feature>
<feature type="domain" description="Partial AB-hydrolase lipase" evidence="10">
    <location>
        <begin position="42"/>
        <end position="101"/>
    </location>
</feature>
<dbReference type="FunFam" id="3.40.50.1820:FF:000021">
    <property type="entry name" value="Lipase"/>
    <property type="match status" value="1"/>
</dbReference>
<keyword evidence="2 9" id="KW-0732">Signal</keyword>
<dbReference type="EMBL" id="JAIWYP010000001">
    <property type="protein sequence ID" value="KAH3893094.1"/>
    <property type="molecule type" value="Genomic_DNA"/>
</dbReference>
<feature type="active site" description="Charge relay system" evidence="8">
    <location>
        <position position="379"/>
    </location>
</feature>